<organism evidence="1 2">
    <name type="scientific">Vairimorpha apis BRL 01</name>
    <dbReference type="NCBI Taxonomy" id="1037528"/>
    <lineage>
        <taxon>Eukaryota</taxon>
        <taxon>Fungi</taxon>
        <taxon>Fungi incertae sedis</taxon>
        <taxon>Microsporidia</taxon>
        <taxon>Nosematidae</taxon>
        <taxon>Vairimorpha</taxon>
    </lineage>
</organism>
<gene>
    <name evidence="1" type="ORF">NAPIS_ORF00049</name>
</gene>
<dbReference type="Proteomes" id="UP000053780">
    <property type="component" value="Unassembled WGS sequence"/>
</dbReference>
<dbReference type="HOGENOM" id="CLU_1759326_0_0_1"/>
<evidence type="ECO:0000313" key="1">
    <source>
        <dbReference type="EMBL" id="EQB62374.1"/>
    </source>
</evidence>
<dbReference type="VEuPathDB" id="MicrosporidiaDB:NAPIS_ORF00049"/>
<dbReference type="EMBL" id="KE646855">
    <property type="protein sequence ID" value="EQB62374.1"/>
    <property type="molecule type" value="Genomic_DNA"/>
</dbReference>
<proteinExistence type="predicted"/>
<accession>T0LDM0</accession>
<protein>
    <submittedName>
        <fullName evidence="1">Uncharacterized protein</fullName>
    </submittedName>
</protein>
<evidence type="ECO:0000313" key="2">
    <source>
        <dbReference type="Proteomes" id="UP000053780"/>
    </source>
</evidence>
<keyword evidence="2" id="KW-1185">Reference proteome</keyword>
<dbReference type="AlphaFoldDB" id="T0LDM0"/>
<sequence>MDRRSKTDRIDRRIKTERTNNPNKYFKPKHLSCKTMSILENYLSAGLLPVSHTAMNSLSMHLTLDKDKNSKSQYNKDREYYKFDKNIKGTKITTKIKIYKISDIDRDCSFEELNKFELLAEANEWSDETMGSIFYALFRTIRSNQTSA</sequence>
<name>T0LDM0_9MICR</name>
<reference evidence="1 2" key="1">
    <citation type="journal article" date="2013" name="BMC Genomics">
        <title>Genome sequencing and comparative genomics of honey bee microsporidia, Nosema apis reveal novel insights into host-parasite interactions.</title>
        <authorList>
            <person name="Chen Yp."/>
            <person name="Pettis J.S."/>
            <person name="Zhao Y."/>
            <person name="Liu X."/>
            <person name="Tallon L.J."/>
            <person name="Sadzewicz L.D."/>
            <person name="Li R."/>
            <person name="Zheng H."/>
            <person name="Huang S."/>
            <person name="Zhang X."/>
            <person name="Hamilton M.C."/>
            <person name="Pernal S.F."/>
            <person name="Melathopoulos A.P."/>
            <person name="Yan X."/>
            <person name="Evans J.D."/>
        </authorList>
    </citation>
    <scope>NUCLEOTIDE SEQUENCE [LARGE SCALE GENOMIC DNA]</scope>
    <source>
        <strain evidence="1 2">BRL 01</strain>
    </source>
</reference>